<reference evidence="3" key="1">
    <citation type="submission" date="2022-11" db="UniProtKB">
        <authorList>
            <consortium name="WormBaseParasite"/>
        </authorList>
    </citation>
    <scope>IDENTIFICATION</scope>
</reference>
<feature type="signal peptide" evidence="1">
    <location>
        <begin position="1"/>
        <end position="22"/>
    </location>
</feature>
<accession>A0A914HLD0</accession>
<keyword evidence="2" id="KW-1185">Reference proteome</keyword>
<protein>
    <submittedName>
        <fullName evidence="3">Uncharacterized protein</fullName>
    </submittedName>
</protein>
<proteinExistence type="predicted"/>
<sequence length="90" mass="9896">MNCKSVVVILLAIVLVFDVIAAVEESPCADAPTTAIRKYCEQLHKKDEQQRAAHAKQHQHQNNGIAVGSPCQLILSMIAVAPMLLLHHFQ</sequence>
<evidence type="ECO:0000256" key="1">
    <source>
        <dbReference type="SAM" id="SignalP"/>
    </source>
</evidence>
<name>A0A914HLD0_GLORO</name>
<dbReference type="Proteomes" id="UP000887572">
    <property type="component" value="Unplaced"/>
</dbReference>
<organism evidence="2 3">
    <name type="scientific">Globodera rostochiensis</name>
    <name type="common">Golden nematode worm</name>
    <name type="synonym">Heterodera rostochiensis</name>
    <dbReference type="NCBI Taxonomy" id="31243"/>
    <lineage>
        <taxon>Eukaryota</taxon>
        <taxon>Metazoa</taxon>
        <taxon>Ecdysozoa</taxon>
        <taxon>Nematoda</taxon>
        <taxon>Chromadorea</taxon>
        <taxon>Rhabditida</taxon>
        <taxon>Tylenchina</taxon>
        <taxon>Tylenchomorpha</taxon>
        <taxon>Tylenchoidea</taxon>
        <taxon>Heteroderidae</taxon>
        <taxon>Heteroderinae</taxon>
        <taxon>Globodera</taxon>
    </lineage>
</organism>
<evidence type="ECO:0000313" key="2">
    <source>
        <dbReference type="Proteomes" id="UP000887572"/>
    </source>
</evidence>
<dbReference type="AlphaFoldDB" id="A0A914HLD0"/>
<evidence type="ECO:0000313" key="3">
    <source>
        <dbReference type="WBParaSite" id="Gr19_v10_g22.t1"/>
    </source>
</evidence>
<keyword evidence="1" id="KW-0732">Signal</keyword>
<dbReference type="WBParaSite" id="Gr19_v10_g22.t1">
    <property type="protein sequence ID" value="Gr19_v10_g22.t1"/>
    <property type="gene ID" value="Gr19_v10_g22"/>
</dbReference>
<feature type="chain" id="PRO_5037065046" evidence="1">
    <location>
        <begin position="23"/>
        <end position="90"/>
    </location>
</feature>